<dbReference type="Gene3D" id="2.60.40.1180">
    <property type="entry name" value="Golgi alpha-mannosidase II"/>
    <property type="match status" value="1"/>
</dbReference>
<reference evidence="13 14" key="1">
    <citation type="submission" date="2019-03" db="EMBL/GenBank/DDBJ databases">
        <title>Genomic Encyclopedia of Archaeal and Bacterial Type Strains, Phase II (KMG-II): from individual species to whole genera.</title>
        <authorList>
            <person name="Goeker M."/>
        </authorList>
    </citation>
    <scope>NUCLEOTIDE SEQUENCE [LARGE SCALE GENOMIC DNA]</scope>
    <source>
        <strain evidence="13 14">DSM 45499</strain>
    </source>
</reference>
<feature type="active site" description="Proton donor" evidence="7">
    <location>
        <position position="149"/>
    </location>
</feature>
<feature type="domain" description="Beta-galactosidase trimerisation" evidence="11">
    <location>
        <begin position="392"/>
        <end position="593"/>
    </location>
</feature>
<dbReference type="EMBL" id="SOCP01000009">
    <property type="protein sequence ID" value="TDV47829.1"/>
    <property type="molecule type" value="Genomic_DNA"/>
</dbReference>
<keyword evidence="4 6" id="KW-0378">Hydrolase</keyword>
<protein>
    <recommendedName>
        <fullName evidence="3 6">Beta-galactosidase</fullName>
        <shortName evidence="6">Beta-gal</shortName>
        <ecNumber evidence="3 6">3.2.1.23</ecNumber>
    </recommendedName>
</protein>
<gene>
    <name evidence="13" type="ORF">CLV71_10964</name>
</gene>
<dbReference type="Gene3D" id="3.40.50.880">
    <property type="match status" value="1"/>
</dbReference>
<feature type="active site" description="Nucleophile" evidence="7">
    <location>
        <position position="304"/>
    </location>
</feature>
<evidence type="ECO:0000259" key="12">
    <source>
        <dbReference type="Pfam" id="PF08533"/>
    </source>
</evidence>
<keyword evidence="9" id="KW-0862">Zinc</keyword>
<feature type="binding site" evidence="9">
    <location>
        <position position="157"/>
    </location>
    <ligand>
        <name>Zn(2+)</name>
        <dbReference type="ChEBI" id="CHEBI:29105"/>
    </ligand>
</feature>
<comment type="catalytic activity">
    <reaction evidence="1 6">
        <text>Hydrolysis of terminal non-reducing beta-D-galactose residues in beta-D-galactosides.</text>
        <dbReference type="EC" id="3.2.1.23"/>
    </reaction>
</comment>
<evidence type="ECO:0000256" key="4">
    <source>
        <dbReference type="ARBA" id="ARBA00022801"/>
    </source>
</evidence>
<dbReference type="CDD" id="cd03143">
    <property type="entry name" value="A4_beta-galactosidase_middle_domain"/>
    <property type="match status" value="1"/>
</dbReference>
<keyword evidence="9" id="KW-0479">Metal-binding</keyword>
<evidence type="ECO:0000256" key="7">
    <source>
        <dbReference type="PIRSR" id="PIRSR001084-1"/>
    </source>
</evidence>
<dbReference type="GO" id="GO:0009341">
    <property type="term" value="C:beta-galactosidase complex"/>
    <property type="evidence" value="ECO:0007669"/>
    <property type="project" value="InterPro"/>
</dbReference>
<keyword evidence="5 6" id="KW-0326">Glycosidase</keyword>
<dbReference type="SUPFAM" id="SSF51445">
    <property type="entry name" value="(Trans)glycosidases"/>
    <property type="match status" value="1"/>
</dbReference>
<evidence type="ECO:0000256" key="6">
    <source>
        <dbReference type="PIRNR" id="PIRNR001084"/>
    </source>
</evidence>
<dbReference type="InterPro" id="IPR013738">
    <property type="entry name" value="Beta_galactosidase_Trimer"/>
</dbReference>
<evidence type="ECO:0000259" key="11">
    <source>
        <dbReference type="Pfam" id="PF08532"/>
    </source>
</evidence>
<dbReference type="InterPro" id="IPR003476">
    <property type="entry name" value="Glyco_hydro_42"/>
</dbReference>
<evidence type="ECO:0000313" key="14">
    <source>
        <dbReference type="Proteomes" id="UP000294927"/>
    </source>
</evidence>
<evidence type="ECO:0000256" key="8">
    <source>
        <dbReference type="PIRSR" id="PIRSR001084-2"/>
    </source>
</evidence>
<feature type="domain" description="Beta-galactosidase C-terminal" evidence="12">
    <location>
        <begin position="605"/>
        <end position="651"/>
    </location>
</feature>
<name>A0A4R7VFK9_9PSEU</name>
<dbReference type="InterPro" id="IPR013739">
    <property type="entry name" value="Beta_galactosidase_C"/>
</dbReference>
<sequence>MRHRLGGFGAGADYNPEQWPEAVWDEDVTLMRTAGVTMVSVGIFGWAATEPTPGSYDFSWLDRVMDLLSANGIGACLATMTASPPPWLAHAHPETLPRLADGTVLWPGARQHYCPSSPVYREHAARLVEALAVRYADHPALAMWHVNNEYGCHVPECFCDVSAAAFRDWLTDRYGEVTALNDAWSTTFWSQRYGDLAEVLPPRSAPTFRNPAQVPDFRRFSSRALLDCYLVEKEILRRVTPDVPVTTNFVGAWHRVDVADWARHLDVVSYDSYPDPHDRDTVIQAAFSYDWSRSLHGRPWLLLEQAPSAVNWRECNAPKAPGEMRLWSYQAVARGADAVMYFQWRQSRGGAERFHSAIVPHGGADTRTFRETAALGAELAKLEPLLGTDVDAHVALVTDWSSRWALQGAALPASDLSLEETNLAHYRPLWNANVAVDVVAPTADLTRYKLVVVPNLYAVDVDVAARLVEYVRGGGHLVMSYFSGIVDSSERVHLGGYPGPFREMLGLLVEEFWPLPADGTVALGSGAVGALWSEWITTEGAAVLDTFTDGALDGRPAITRHTFGDGVATYLGTRPNDAALAQVMARALADAGVEVPAVPACVERVQRGQWLFLPNHNETEVVVPVPVGATDALTGEPLTEQERLAGRGVVVAHPSQSTSRIGSWRNVIVSDEPLTPVSYSRPTVDPDSCTRSE</sequence>
<dbReference type="Pfam" id="PF08533">
    <property type="entry name" value="Glyco_hydro_42C"/>
    <property type="match status" value="1"/>
</dbReference>
<proteinExistence type="inferred from homology"/>
<feature type="binding site" evidence="9">
    <location>
        <position position="114"/>
    </location>
    <ligand>
        <name>Zn(2+)</name>
        <dbReference type="ChEBI" id="CHEBI:29105"/>
    </ligand>
</feature>
<comment type="similarity">
    <text evidence="2 6">Belongs to the glycosyl hydrolase 42 family.</text>
</comment>
<feature type="binding site" evidence="8">
    <location>
        <position position="110"/>
    </location>
    <ligand>
        <name>substrate</name>
    </ligand>
</feature>
<evidence type="ECO:0000313" key="13">
    <source>
        <dbReference type="EMBL" id="TDV47829.1"/>
    </source>
</evidence>
<evidence type="ECO:0000259" key="10">
    <source>
        <dbReference type="Pfam" id="PF02449"/>
    </source>
</evidence>
<evidence type="ECO:0000256" key="5">
    <source>
        <dbReference type="ARBA" id="ARBA00023295"/>
    </source>
</evidence>
<dbReference type="Pfam" id="PF08532">
    <property type="entry name" value="Glyco_hydro_42M"/>
    <property type="match status" value="1"/>
</dbReference>
<evidence type="ECO:0000256" key="2">
    <source>
        <dbReference type="ARBA" id="ARBA00005940"/>
    </source>
</evidence>
<accession>A0A4R7VFK9</accession>
<dbReference type="GO" id="GO:0046872">
    <property type="term" value="F:metal ion binding"/>
    <property type="evidence" value="ECO:0007669"/>
    <property type="project" value="UniProtKB-KW"/>
</dbReference>
<keyword evidence="14" id="KW-1185">Reference proteome</keyword>
<evidence type="ECO:0000256" key="3">
    <source>
        <dbReference type="ARBA" id="ARBA00012756"/>
    </source>
</evidence>
<feature type="domain" description="Glycoside hydrolase family 42 N-terminal" evidence="10">
    <location>
        <begin position="13"/>
        <end position="382"/>
    </location>
</feature>
<dbReference type="AlphaFoldDB" id="A0A4R7VFK9"/>
<evidence type="ECO:0000256" key="9">
    <source>
        <dbReference type="PIRSR" id="PIRSR001084-3"/>
    </source>
</evidence>
<dbReference type="Proteomes" id="UP000294927">
    <property type="component" value="Unassembled WGS sequence"/>
</dbReference>
<dbReference type="PANTHER" id="PTHR36447:SF1">
    <property type="entry name" value="BETA-GALACTOSIDASE GANA"/>
    <property type="match status" value="1"/>
</dbReference>
<feature type="binding site" evidence="8">
    <location>
        <position position="148"/>
    </location>
    <ligand>
        <name>substrate</name>
    </ligand>
</feature>
<dbReference type="InterPro" id="IPR029062">
    <property type="entry name" value="Class_I_gatase-like"/>
</dbReference>
<dbReference type="InterPro" id="IPR013529">
    <property type="entry name" value="Glyco_hydro_42_N"/>
</dbReference>
<feature type="binding site" evidence="9">
    <location>
        <position position="159"/>
    </location>
    <ligand>
        <name>Zn(2+)</name>
        <dbReference type="ChEBI" id="CHEBI:29105"/>
    </ligand>
</feature>
<dbReference type="EC" id="3.2.1.23" evidence="3 6"/>
<comment type="caution">
    <text evidence="13">The sequence shown here is derived from an EMBL/GenBank/DDBJ whole genome shotgun (WGS) entry which is preliminary data.</text>
</comment>
<dbReference type="GO" id="GO:0004565">
    <property type="term" value="F:beta-galactosidase activity"/>
    <property type="evidence" value="ECO:0007669"/>
    <property type="project" value="UniProtKB-EC"/>
</dbReference>
<dbReference type="InterPro" id="IPR017853">
    <property type="entry name" value="GH"/>
</dbReference>
<dbReference type="Gene3D" id="3.20.20.80">
    <property type="entry name" value="Glycosidases"/>
    <property type="match status" value="1"/>
</dbReference>
<feature type="binding site" evidence="8">
    <location>
        <position position="312"/>
    </location>
    <ligand>
        <name>substrate</name>
    </ligand>
</feature>
<dbReference type="Pfam" id="PF02449">
    <property type="entry name" value="Glyco_hydro_42"/>
    <property type="match status" value="1"/>
</dbReference>
<dbReference type="PANTHER" id="PTHR36447">
    <property type="entry name" value="BETA-GALACTOSIDASE GANA"/>
    <property type="match status" value="1"/>
</dbReference>
<dbReference type="InterPro" id="IPR013780">
    <property type="entry name" value="Glyco_hydro_b"/>
</dbReference>
<evidence type="ECO:0000256" key="1">
    <source>
        <dbReference type="ARBA" id="ARBA00001412"/>
    </source>
</evidence>
<dbReference type="SUPFAM" id="SSF52317">
    <property type="entry name" value="Class I glutamine amidotransferase-like"/>
    <property type="match status" value="1"/>
</dbReference>
<dbReference type="GO" id="GO:0006012">
    <property type="term" value="P:galactose metabolic process"/>
    <property type="evidence" value="ECO:0007669"/>
    <property type="project" value="InterPro"/>
</dbReference>
<organism evidence="13 14">
    <name type="scientific">Actinophytocola oryzae</name>
    <dbReference type="NCBI Taxonomy" id="502181"/>
    <lineage>
        <taxon>Bacteria</taxon>
        <taxon>Bacillati</taxon>
        <taxon>Actinomycetota</taxon>
        <taxon>Actinomycetes</taxon>
        <taxon>Pseudonocardiales</taxon>
        <taxon>Pseudonocardiaceae</taxon>
    </lineage>
</organism>
<dbReference type="PIRSF" id="PIRSF001084">
    <property type="entry name" value="B-galactosidase"/>
    <property type="match status" value="1"/>
</dbReference>